<feature type="region of interest" description="Disordered" evidence="1">
    <location>
        <begin position="53"/>
        <end position="83"/>
    </location>
</feature>
<reference evidence="2 3" key="1">
    <citation type="journal article" date="2019" name="Int. J. Syst. Evol. Microbiol.">
        <title>The Global Catalogue of Microorganisms (GCM) 10K type strain sequencing project: providing services to taxonomists for standard genome sequencing and annotation.</title>
        <authorList>
            <consortium name="The Broad Institute Genomics Platform"/>
            <consortium name="The Broad Institute Genome Sequencing Center for Infectious Disease"/>
            <person name="Wu L."/>
            <person name="Ma J."/>
        </authorList>
    </citation>
    <scope>NUCLEOTIDE SEQUENCE [LARGE SCALE GENOMIC DNA]</scope>
    <source>
        <strain evidence="2 3">JCM 4395</strain>
    </source>
</reference>
<gene>
    <name evidence="2" type="ORF">GCM10010276_27640</name>
</gene>
<dbReference type="EMBL" id="BAAASG010000007">
    <property type="protein sequence ID" value="GAA2487635.1"/>
    <property type="molecule type" value="Genomic_DNA"/>
</dbReference>
<sequence length="83" mass="8977">MASSRGPLPHEPHPVFRAVFSGWHAKAGAFSALPDAPVEPDDPQPWWRQLKVRWQKQSSGGSSPSHSTARPLGCPAPSGEGRR</sequence>
<accession>A0ABN3LNU2</accession>
<evidence type="ECO:0000256" key="1">
    <source>
        <dbReference type="SAM" id="MobiDB-lite"/>
    </source>
</evidence>
<protein>
    <submittedName>
        <fullName evidence="2">Uncharacterized protein</fullName>
    </submittedName>
</protein>
<feature type="compositionally biased region" description="Low complexity" evidence="1">
    <location>
        <begin position="58"/>
        <end position="67"/>
    </location>
</feature>
<evidence type="ECO:0000313" key="3">
    <source>
        <dbReference type="Proteomes" id="UP001501777"/>
    </source>
</evidence>
<keyword evidence="3" id="KW-1185">Reference proteome</keyword>
<name>A0ABN3LNU2_STRLO</name>
<dbReference type="Proteomes" id="UP001501777">
    <property type="component" value="Unassembled WGS sequence"/>
</dbReference>
<comment type="caution">
    <text evidence="2">The sequence shown here is derived from an EMBL/GenBank/DDBJ whole genome shotgun (WGS) entry which is preliminary data.</text>
</comment>
<organism evidence="2 3">
    <name type="scientific">Streptomyces longisporus</name>
    <dbReference type="NCBI Taxonomy" id="1948"/>
    <lineage>
        <taxon>Bacteria</taxon>
        <taxon>Bacillati</taxon>
        <taxon>Actinomycetota</taxon>
        <taxon>Actinomycetes</taxon>
        <taxon>Kitasatosporales</taxon>
        <taxon>Streptomycetaceae</taxon>
        <taxon>Streptomyces</taxon>
    </lineage>
</organism>
<proteinExistence type="predicted"/>
<evidence type="ECO:0000313" key="2">
    <source>
        <dbReference type="EMBL" id="GAA2487635.1"/>
    </source>
</evidence>